<protein>
    <submittedName>
        <fullName evidence="2">Uncharacterized protein</fullName>
    </submittedName>
</protein>
<reference evidence="2 3" key="1">
    <citation type="submission" date="2019-07" db="EMBL/GenBank/DDBJ databases">
        <title>Rufibacter sp. nov., isolated from lake sediment.</title>
        <authorList>
            <person name="Qu J.-H."/>
        </authorList>
    </citation>
    <scope>NUCLEOTIDE SEQUENCE [LARGE SCALE GENOMIC DNA]</scope>
    <source>
        <strain evidence="2 3">NBS58-1</strain>
    </source>
</reference>
<feature type="transmembrane region" description="Helical" evidence="1">
    <location>
        <begin position="50"/>
        <end position="68"/>
    </location>
</feature>
<sequence length="166" mass="18874">MKSLARVGLRPSRDHKISFGVQLGLVLLWMAYGLFMIFTEPDSSTNDRHFIHYVFLILALGYLLFILAQNTSVFGQQSYLEITPAYVVEKRGHFKKKIAIHLQDVTGISINNNQARFAMRDGSRCQVNLRLVSSRKSQQIAKTKLLEVADRHAIPVTDTSITPTRR</sequence>
<dbReference type="RefSeq" id="WP_149088977.1">
    <property type="nucleotide sequence ID" value="NZ_VKKY01000001.1"/>
</dbReference>
<proteinExistence type="predicted"/>
<evidence type="ECO:0000256" key="1">
    <source>
        <dbReference type="SAM" id="Phobius"/>
    </source>
</evidence>
<organism evidence="2 3">
    <name type="scientific">Rufibacter hautae</name>
    <dbReference type="NCBI Taxonomy" id="2595005"/>
    <lineage>
        <taxon>Bacteria</taxon>
        <taxon>Pseudomonadati</taxon>
        <taxon>Bacteroidota</taxon>
        <taxon>Cytophagia</taxon>
        <taxon>Cytophagales</taxon>
        <taxon>Hymenobacteraceae</taxon>
        <taxon>Rufibacter</taxon>
    </lineage>
</organism>
<evidence type="ECO:0000313" key="2">
    <source>
        <dbReference type="EMBL" id="KAA3439333.1"/>
    </source>
</evidence>
<gene>
    <name evidence="2" type="ORF">FOA19_01215</name>
</gene>
<name>A0A5B6TGD9_9BACT</name>
<keyword evidence="3" id="KW-1185">Reference proteome</keyword>
<accession>A0A5B6TGD9</accession>
<keyword evidence="1" id="KW-1133">Transmembrane helix</keyword>
<feature type="transmembrane region" description="Helical" evidence="1">
    <location>
        <begin position="21"/>
        <end position="38"/>
    </location>
</feature>
<keyword evidence="1" id="KW-0812">Transmembrane</keyword>
<keyword evidence="1" id="KW-0472">Membrane</keyword>
<dbReference type="Proteomes" id="UP000324133">
    <property type="component" value="Unassembled WGS sequence"/>
</dbReference>
<dbReference type="AlphaFoldDB" id="A0A5B6TGD9"/>
<dbReference type="OrthoDB" id="851347at2"/>
<comment type="caution">
    <text evidence="2">The sequence shown here is derived from an EMBL/GenBank/DDBJ whole genome shotgun (WGS) entry which is preliminary data.</text>
</comment>
<dbReference type="EMBL" id="VKKY01000001">
    <property type="protein sequence ID" value="KAA3439333.1"/>
    <property type="molecule type" value="Genomic_DNA"/>
</dbReference>
<evidence type="ECO:0000313" key="3">
    <source>
        <dbReference type="Proteomes" id="UP000324133"/>
    </source>
</evidence>